<dbReference type="OrthoDB" id="10262326at2759"/>
<feature type="transmembrane region" description="Helical" evidence="19">
    <location>
        <begin position="399"/>
        <end position="421"/>
    </location>
</feature>
<evidence type="ECO:0000256" key="1">
    <source>
        <dbReference type="ARBA" id="ARBA00001946"/>
    </source>
</evidence>
<evidence type="ECO:0000256" key="6">
    <source>
        <dbReference type="ARBA" id="ARBA00017659"/>
    </source>
</evidence>
<evidence type="ECO:0000313" key="20">
    <source>
        <dbReference type="EMBL" id="ODV64521.1"/>
    </source>
</evidence>
<comment type="function">
    <text evidence="17">UDP-N-acetylglucosamine--dolichyl-phosphate N-acetylglucosaminephosphotransferase that operates in the biosynthetic pathway of dolichol-linked oligosaccharides, the glycan precursors employed in protein asparagine (N)-glycosylation. The assembly of dolichol-linked oligosaccharides begins on the cytosolic side of the endoplasmic reticulum membrane and finishes in its lumen. The sequential addition of sugars to dolichol pyrophosphate produces dolichol-linked oligosaccharides containing fourteen sugars, including two GlcNAcs, nine mannoses and three glucoses. Once assembled, the oligosaccharide is transferred from the lipid to nascent proteins by oligosaccharyltransferases. Catalyzes the initial step of dolichol-linked oligosaccharide biosynthesis, transfering GlcNAc-1-P from cytosolic UDP-GlcNAc onto the carrier lipid dolichyl phosphate (P-dolichol), yielding GlcNAc-P-P-dolichol embedded in the cytoplasmic leaflet of the endoplasmic reticulum membrane.</text>
</comment>
<dbReference type="AlphaFoldDB" id="A0A1D2VSE0"/>
<dbReference type="PANTHER" id="PTHR10571:SF0">
    <property type="entry name" value="UDP-N-ACETYLGLUCOSAMINE--DOLICHYL-PHOSPHATE N-ACETYLGLUCOSAMINEPHOSPHOTRANSFERASE"/>
    <property type="match status" value="1"/>
</dbReference>
<dbReference type="InterPro" id="IPR000715">
    <property type="entry name" value="Glycosyl_transferase_4"/>
</dbReference>
<dbReference type="GO" id="GO:0006488">
    <property type="term" value="P:dolichol-linked oligosaccharide biosynthetic process"/>
    <property type="evidence" value="ECO:0007669"/>
    <property type="project" value="EnsemblFungi"/>
</dbReference>
<dbReference type="GO" id="GO:0016757">
    <property type="term" value="F:glycosyltransferase activity"/>
    <property type="evidence" value="ECO:0007669"/>
    <property type="project" value="UniProtKB-KW"/>
</dbReference>
<evidence type="ECO:0000313" key="21">
    <source>
        <dbReference type="Proteomes" id="UP000095038"/>
    </source>
</evidence>
<comment type="pathway">
    <text evidence="3">Protein modification; protein glycosylation.</text>
</comment>
<feature type="transmembrane region" description="Helical" evidence="19">
    <location>
        <begin position="299"/>
        <end position="319"/>
    </location>
</feature>
<feature type="non-terminal residue" evidence="20">
    <location>
        <position position="431"/>
    </location>
</feature>
<dbReference type="GeneID" id="30963527"/>
<feature type="transmembrane region" description="Helical" evidence="19">
    <location>
        <begin position="115"/>
        <end position="135"/>
    </location>
</feature>
<feature type="transmembrane region" description="Helical" evidence="19">
    <location>
        <begin position="245"/>
        <end position="263"/>
    </location>
</feature>
<evidence type="ECO:0000256" key="2">
    <source>
        <dbReference type="ARBA" id="ARBA00004477"/>
    </source>
</evidence>
<evidence type="ECO:0000256" key="4">
    <source>
        <dbReference type="ARBA" id="ARBA00009317"/>
    </source>
</evidence>
<dbReference type="GO" id="GO:0003975">
    <property type="term" value="F:UDP-N-acetylglucosamine-dolichyl-phosphate N-acetylglucosaminephosphotransferase activity"/>
    <property type="evidence" value="ECO:0007669"/>
    <property type="project" value="UniProtKB-EC"/>
</dbReference>
<evidence type="ECO:0000256" key="19">
    <source>
        <dbReference type="SAM" id="Phobius"/>
    </source>
</evidence>
<dbReference type="RefSeq" id="XP_020050828.1">
    <property type="nucleotide sequence ID" value="XM_020189891.1"/>
</dbReference>
<keyword evidence="9 19" id="KW-0812">Transmembrane</keyword>
<dbReference type="InterPro" id="IPR033895">
    <property type="entry name" value="GPT"/>
</dbReference>
<dbReference type="EC" id="2.7.8.15" evidence="5"/>
<keyword evidence="11" id="KW-0256">Endoplasmic reticulum</keyword>
<evidence type="ECO:0000256" key="15">
    <source>
        <dbReference type="ARBA" id="ARBA00029567"/>
    </source>
</evidence>
<keyword evidence="8" id="KW-0808">Transferase</keyword>
<evidence type="ECO:0000256" key="3">
    <source>
        <dbReference type="ARBA" id="ARBA00004922"/>
    </source>
</evidence>
<dbReference type="CDD" id="cd06855">
    <property type="entry name" value="GT_GPT_euk"/>
    <property type="match status" value="1"/>
</dbReference>
<dbReference type="GO" id="GO:0009060">
    <property type="term" value="P:aerobic respiration"/>
    <property type="evidence" value="ECO:0007669"/>
    <property type="project" value="EnsemblFungi"/>
</dbReference>
<feature type="transmembrane region" description="Helical" evidence="19">
    <location>
        <begin position="213"/>
        <end position="233"/>
    </location>
</feature>
<dbReference type="UniPathway" id="UPA00378"/>
<evidence type="ECO:0000256" key="5">
    <source>
        <dbReference type="ARBA" id="ARBA00013225"/>
    </source>
</evidence>
<comment type="similarity">
    <text evidence="4">Belongs to the glycosyltransferase 4 family.</text>
</comment>
<dbReference type="InParanoid" id="A0A1D2VSE0"/>
<evidence type="ECO:0000256" key="9">
    <source>
        <dbReference type="ARBA" id="ARBA00022692"/>
    </source>
</evidence>
<accession>A0A1D2VSE0</accession>
<dbReference type="STRING" id="1344418.A0A1D2VSE0"/>
<gene>
    <name evidence="20" type="ORF">ASCRUDRAFT_25371</name>
</gene>
<keyword evidence="12" id="KW-0460">Magnesium</keyword>
<comment type="cofactor">
    <cofactor evidence="1">
        <name>Mg(2+)</name>
        <dbReference type="ChEBI" id="CHEBI:18420"/>
    </cofactor>
</comment>
<comment type="subcellular location">
    <subcellularLocation>
        <location evidence="2">Endoplasmic reticulum membrane</location>
        <topology evidence="2">Multi-pass membrane protein</topology>
    </subcellularLocation>
</comment>
<organism evidence="20 21">
    <name type="scientific">Ascoidea rubescens DSM 1968</name>
    <dbReference type="NCBI Taxonomy" id="1344418"/>
    <lineage>
        <taxon>Eukaryota</taxon>
        <taxon>Fungi</taxon>
        <taxon>Dikarya</taxon>
        <taxon>Ascomycota</taxon>
        <taxon>Saccharomycotina</taxon>
        <taxon>Saccharomycetes</taxon>
        <taxon>Ascoideaceae</taxon>
        <taxon>Ascoidea</taxon>
    </lineage>
</organism>
<feature type="non-terminal residue" evidence="20">
    <location>
        <position position="1"/>
    </location>
</feature>
<dbReference type="EMBL" id="KV454475">
    <property type="protein sequence ID" value="ODV64521.1"/>
    <property type="molecule type" value="Genomic_DNA"/>
</dbReference>
<keyword evidence="13 19" id="KW-1133">Transmembrane helix</keyword>
<reference evidence="21" key="1">
    <citation type="submission" date="2016-05" db="EMBL/GenBank/DDBJ databases">
        <title>Comparative genomics of biotechnologically important yeasts.</title>
        <authorList>
            <consortium name="DOE Joint Genome Institute"/>
            <person name="Riley R."/>
            <person name="Haridas S."/>
            <person name="Wolfe K.H."/>
            <person name="Lopes M.R."/>
            <person name="Hittinger C.T."/>
            <person name="Goker M."/>
            <person name="Salamov A."/>
            <person name="Wisecaver J."/>
            <person name="Long T.M."/>
            <person name="Aerts A.L."/>
            <person name="Barry K."/>
            <person name="Choi C."/>
            <person name="Clum A."/>
            <person name="Coughlan A.Y."/>
            <person name="Deshpande S."/>
            <person name="Douglass A.P."/>
            <person name="Hanson S.J."/>
            <person name="Klenk H.-P."/>
            <person name="Labutti K."/>
            <person name="Lapidus A."/>
            <person name="Lindquist E."/>
            <person name="Lipzen A."/>
            <person name="Meier-Kolthoff J.P."/>
            <person name="Ohm R.A."/>
            <person name="Otillar R.P."/>
            <person name="Pangilinan J."/>
            <person name="Peng Y."/>
            <person name="Rokas A."/>
            <person name="Rosa C.A."/>
            <person name="Scheuner C."/>
            <person name="Sibirny A.A."/>
            <person name="Slot J.C."/>
            <person name="Stielow J.B."/>
            <person name="Sun H."/>
            <person name="Kurtzman C.P."/>
            <person name="Blackwell M."/>
            <person name="Grigoriev I.V."/>
            <person name="Jeffries T.W."/>
        </authorList>
    </citation>
    <scope>NUCLEOTIDE SEQUENCE [LARGE SCALE GENOMIC DNA]</scope>
    <source>
        <strain evidence="21">DSM 1968</strain>
    </source>
</reference>
<dbReference type="GO" id="GO:0043541">
    <property type="term" value="C:UDP-N-acetylglucosamine transferase complex"/>
    <property type="evidence" value="ECO:0007669"/>
    <property type="project" value="EnsemblFungi"/>
</dbReference>
<keyword evidence="7" id="KW-0328">Glycosyltransferase</keyword>
<dbReference type="GO" id="GO:0046872">
    <property type="term" value="F:metal ion binding"/>
    <property type="evidence" value="ECO:0007669"/>
    <property type="project" value="UniProtKB-KW"/>
</dbReference>
<evidence type="ECO:0000256" key="18">
    <source>
        <dbReference type="ARBA" id="ARBA00045078"/>
    </source>
</evidence>
<feature type="transmembrane region" description="Helical" evidence="19">
    <location>
        <begin position="45"/>
        <end position="70"/>
    </location>
</feature>
<evidence type="ECO:0000256" key="11">
    <source>
        <dbReference type="ARBA" id="ARBA00022824"/>
    </source>
</evidence>
<keyword evidence="10" id="KW-0479">Metal-binding</keyword>
<sequence length="431" mass="48879">SPISISIGFGIMSFLITDFLIPKLKQNFTKIGLCGKDLSKKDKPILPESIGIITASTYLIIMFLFIPFLFSRFLVTSTSGGGNRDDGYFENNINNNSNITYTTLDKFSHVKLTEYLAALLSLMFMVLLGIADDLFDIRWRTKFPLPIIGAIPLLVVYYVDFGVTSILLPNFLKSFFNSTTINLGVFYYIYMGSVAVFCPNSINILAGVNGLEVFQCVILSVIFLINDFCYLISSNFPQSKDSHLFSIVLIIPFLGSSMALLKYNWYPAKVFVGDTYCYFGGMLFAIVGILGHFSKTALLFFLPQIFNFVYSVPQLFGLIPCPRHRLPNYSIKDGLMYPSFTDLNYFKIIEKVLYILSYLRLLRIEEKTVNNEKHISRINNLTLINLTLIWFGPMREDRLCLTICGLQFVIGILALIGRHTLGPWLYGFDNL</sequence>
<evidence type="ECO:0000256" key="8">
    <source>
        <dbReference type="ARBA" id="ARBA00022679"/>
    </source>
</evidence>
<feature type="transmembrane region" description="Helical" evidence="19">
    <location>
        <begin position="275"/>
        <end position="293"/>
    </location>
</feature>
<dbReference type="PANTHER" id="PTHR10571">
    <property type="entry name" value="UDP-N-ACETYLGLUCOSAMINE--DOLICHYL-PHOSPHATE N-ACETYLGLUCOSAMINEPHOSPHOTRANSFERASE"/>
    <property type="match status" value="1"/>
</dbReference>
<evidence type="ECO:0000256" key="16">
    <source>
        <dbReference type="ARBA" id="ARBA00033238"/>
    </source>
</evidence>
<feature type="transmembrane region" description="Helical" evidence="19">
    <location>
        <begin position="147"/>
        <end position="167"/>
    </location>
</feature>
<protein>
    <recommendedName>
        <fullName evidence="6">UDP-N-acetylglucosamine--dolichyl-phosphate N-acetylglucosaminephosphotransferase</fullName>
        <ecNumber evidence="5">2.7.8.15</ecNumber>
    </recommendedName>
    <alternativeName>
        <fullName evidence="15">GlcNAc-1-P transferase</fullName>
    </alternativeName>
    <alternativeName>
        <fullName evidence="16">N-acetylglucosamine-1-phosphate transferase</fullName>
    </alternativeName>
</protein>
<feature type="transmembrane region" description="Helical" evidence="19">
    <location>
        <begin position="6"/>
        <end position="24"/>
    </location>
</feature>
<proteinExistence type="inferred from homology"/>
<keyword evidence="14 19" id="KW-0472">Membrane</keyword>
<dbReference type="FunCoup" id="A0A1D2VSE0">
    <property type="interactions" value="498"/>
</dbReference>
<evidence type="ECO:0000256" key="12">
    <source>
        <dbReference type="ARBA" id="ARBA00022842"/>
    </source>
</evidence>
<name>A0A1D2VSE0_9ASCO</name>
<evidence type="ECO:0000256" key="7">
    <source>
        <dbReference type="ARBA" id="ARBA00022676"/>
    </source>
</evidence>
<evidence type="ECO:0000256" key="17">
    <source>
        <dbReference type="ARBA" id="ARBA00044717"/>
    </source>
</evidence>
<evidence type="ECO:0000256" key="14">
    <source>
        <dbReference type="ARBA" id="ARBA00023136"/>
    </source>
</evidence>
<comment type="catalytic activity">
    <reaction evidence="18">
        <text>a di-trans,poly-cis-dolichyl phosphate + UDP-N-acetyl-alpha-D-glucosamine = an N-acetyl-alpha-D-glucosaminyl-diphospho-di-trans,poly-cis-dolichol + UMP</text>
        <dbReference type="Rhea" id="RHEA:13289"/>
        <dbReference type="Rhea" id="RHEA-COMP:19498"/>
        <dbReference type="Rhea" id="RHEA-COMP:19507"/>
        <dbReference type="ChEBI" id="CHEBI:57683"/>
        <dbReference type="ChEBI" id="CHEBI:57705"/>
        <dbReference type="ChEBI" id="CHEBI:57865"/>
        <dbReference type="ChEBI" id="CHEBI:58427"/>
        <dbReference type="EC" id="2.7.8.15"/>
    </reaction>
    <physiologicalReaction direction="left-to-right" evidence="18">
        <dbReference type="Rhea" id="RHEA:13290"/>
    </physiologicalReaction>
</comment>
<evidence type="ECO:0000256" key="10">
    <source>
        <dbReference type="ARBA" id="ARBA00022723"/>
    </source>
</evidence>
<dbReference type="Proteomes" id="UP000095038">
    <property type="component" value="Unassembled WGS sequence"/>
</dbReference>
<dbReference type="Pfam" id="PF00953">
    <property type="entry name" value="Glycos_transf_4"/>
    <property type="match status" value="1"/>
</dbReference>
<keyword evidence="21" id="KW-1185">Reference proteome</keyword>
<evidence type="ECO:0000256" key="13">
    <source>
        <dbReference type="ARBA" id="ARBA00022989"/>
    </source>
</evidence>